<keyword evidence="2" id="KW-1185">Reference proteome</keyword>
<comment type="caution">
    <text evidence="1">The sequence shown here is derived from an EMBL/GenBank/DDBJ whole genome shotgun (WGS) entry which is preliminary data.</text>
</comment>
<accession>A0A9K3HX98</accession>
<reference evidence="1" key="1">
    <citation type="journal article" date="2017" name="Nature">
        <title>The sunflower genome provides insights into oil metabolism, flowering and Asterid evolution.</title>
        <authorList>
            <person name="Badouin H."/>
            <person name="Gouzy J."/>
            <person name="Grassa C.J."/>
            <person name="Murat F."/>
            <person name="Staton S.E."/>
            <person name="Cottret L."/>
            <person name="Lelandais-Briere C."/>
            <person name="Owens G.L."/>
            <person name="Carrere S."/>
            <person name="Mayjonade B."/>
            <person name="Legrand L."/>
            <person name="Gill N."/>
            <person name="Kane N.C."/>
            <person name="Bowers J.E."/>
            <person name="Hubner S."/>
            <person name="Bellec A."/>
            <person name="Berard A."/>
            <person name="Berges H."/>
            <person name="Blanchet N."/>
            <person name="Boniface M.C."/>
            <person name="Brunel D."/>
            <person name="Catrice O."/>
            <person name="Chaidir N."/>
            <person name="Claudel C."/>
            <person name="Donnadieu C."/>
            <person name="Faraut T."/>
            <person name="Fievet G."/>
            <person name="Helmstetter N."/>
            <person name="King M."/>
            <person name="Knapp S.J."/>
            <person name="Lai Z."/>
            <person name="Le Paslier M.C."/>
            <person name="Lippi Y."/>
            <person name="Lorenzon L."/>
            <person name="Mandel J.R."/>
            <person name="Marage G."/>
            <person name="Marchand G."/>
            <person name="Marquand E."/>
            <person name="Bret-Mestries E."/>
            <person name="Morien E."/>
            <person name="Nambeesan S."/>
            <person name="Nguyen T."/>
            <person name="Pegot-Espagnet P."/>
            <person name="Pouilly N."/>
            <person name="Raftis F."/>
            <person name="Sallet E."/>
            <person name="Schiex T."/>
            <person name="Thomas J."/>
            <person name="Vandecasteele C."/>
            <person name="Vares D."/>
            <person name="Vear F."/>
            <person name="Vautrin S."/>
            <person name="Crespi M."/>
            <person name="Mangin B."/>
            <person name="Burke J.M."/>
            <person name="Salse J."/>
            <person name="Munos S."/>
            <person name="Vincourt P."/>
            <person name="Rieseberg L.H."/>
            <person name="Langlade N.B."/>
        </authorList>
    </citation>
    <scope>NUCLEOTIDE SEQUENCE</scope>
    <source>
        <tissue evidence="1">Leaves</tissue>
    </source>
</reference>
<name>A0A9K3HX98_HELAN</name>
<dbReference type="AlphaFoldDB" id="A0A9K3HX98"/>
<reference evidence="1" key="2">
    <citation type="submission" date="2020-06" db="EMBL/GenBank/DDBJ databases">
        <title>Helianthus annuus Genome sequencing and assembly Release 2.</title>
        <authorList>
            <person name="Gouzy J."/>
            <person name="Langlade N."/>
            <person name="Munos S."/>
        </authorList>
    </citation>
    <scope>NUCLEOTIDE SEQUENCE</scope>
    <source>
        <tissue evidence="1">Leaves</tissue>
    </source>
</reference>
<evidence type="ECO:0000313" key="2">
    <source>
        <dbReference type="Proteomes" id="UP000215914"/>
    </source>
</evidence>
<protein>
    <submittedName>
        <fullName evidence="1">Uncharacterized protein</fullName>
    </submittedName>
</protein>
<dbReference type="EMBL" id="MNCJ02000325">
    <property type="protein sequence ID" value="KAF5786237.1"/>
    <property type="molecule type" value="Genomic_DNA"/>
</dbReference>
<evidence type="ECO:0000313" key="1">
    <source>
        <dbReference type="EMBL" id="KAF5786237.1"/>
    </source>
</evidence>
<dbReference type="Gramene" id="mRNA:HanXRQr2_Chr10g0438431">
    <property type="protein sequence ID" value="CDS:HanXRQr2_Chr10g0438431.1"/>
    <property type="gene ID" value="HanXRQr2_Chr10g0438431"/>
</dbReference>
<sequence length="91" mass="10769">MEENNELIAMEDFGNFKQPSHRERALGFLIFTKRMKLKSVHVNIHNSPYWARTGPWRNWARRNTSVSSSRLTKQTFVSSSCSWRINFCFAE</sequence>
<organism evidence="1 2">
    <name type="scientific">Helianthus annuus</name>
    <name type="common">Common sunflower</name>
    <dbReference type="NCBI Taxonomy" id="4232"/>
    <lineage>
        <taxon>Eukaryota</taxon>
        <taxon>Viridiplantae</taxon>
        <taxon>Streptophyta</taxon>
        <taxon>Embryophyta</taxon>
        <taxon>Tracheophyta</taxon>
        <taxon>Spermatophyta</taxon>
        <taxon>Magnoliopsida</taxon>
        <taxon>eudicotyledons</taxon>
        <taxon>Gunneridae</taxon>
        <taxon>Pentapetalae</taxon>
        <taxon>asterids</taxon>
        <taxon>campanulids</taxon>
        <taxon>Asterales</taxon>
        <taxon>Asteraceae</taxon>
        <taxon>Asteroideae</taxon>
        <taxon>Heliantheae alliance</taxon>
        <taxon>Heliantheae</taxon>
        <taxon>Helianthus</taxon>
    </lineage>
</organism>
<gene>
    <name evidence="1" type="ORF">HanXRQr2_Chr10g0438431</name>
</gene>
<proteinExistence type="predicted"/>
<dbReference type="Proteomes" id="UP000215914">
    <property type="component" value="Unassembled WGS sequence"/>
</dbReference>